<organism evidence="3 4">
    <name type="scientific">Blepharisma stoltei</name>
    <dbReference type="NCBI Taxonomy" id="1481888"/>
    <lineage>
        <taxon>Eukaryota</taxon>
        <taxon>Sar</taxon>
        <taxon>Alveolata</taxon>
        <taxon>Ciliophora</taxon>
        <taxon>Postciliodesmatophora</taxon>
        <taxon>Heterotrichea</taxon>
        <taxon>Heterotrichida</taxon>
        <taxon>Blepharismidae</taxon>
        <taxon>Blepharisma</taxon>
    </lineage>
</organism>
<dbReference type="EMBL" id="CAJZBQ010000053">
    <property type="protein sequence ID" value="CAG9331864.1"/>
    <property type="molecule type" value="Genomic_DNA"/>
</dbReference>
<sequence>MVLIHIKKTDLNQFIYEASRGTPIAQLIQDIVEINNLRVKVDRAAHFIEELVKAGPLKPEETRGLAEGENSTEPDLPGHRFCVDETHYRTGWCVPEDLGIRIFETTQAAKRLIHKTNAERRIPLTRNQLLEALDLMKGAVMMAYPAYHGLPPWEPAMLVLESPDIKELAQGEDIFEAENSSLWFAGKEMMRGKDLGFYVKGSENTKIIAKIQKQGQGAPAREPVVDADTQKNMIAFYHKKQEEAKKLMSVDEDEYLNSAWADPKNLKRQLNGTGDVRWRM</sequence>
<comment type="caution">
    <text evidence="3">The sequence shown here is derived from an EMBL/GenBank/DDBJ whole genome shotgun (WGS) entry which is preliminary data.</text>
</comment>
<evidence type="ECO:0000313" key="3">
    <source>
        <dbReference type="EMBL" id="CAG9331864.1"/>
    </source>
</evidence>
<evidence type="ECO:0000256" key="2">
    <source>
        <dbReference type="SAM" id="MobiDB-lite"/>
    </source>
</evidence>
<dbReference type="PANTHER" id="PTHR13238:SF0">
    <property type="entry name" value="CILIA- AND FLAGELLA-ASSOCIATED PROTEIN 298"/>
    <property type="match status" value="1"/>
</dbReference>
<protein>
    <submittedName>
        <fullName evidence="3">Uncharacterized protein</fullName>
    </submittedName>
</protein>
<dbReference type="GO" id="GO:0003352">
    <property type="term" value="P:regulation of cilium movement"/>
    <property type="evidence" value="ECO:0007669"/>
    <property type="project" value="InterPro"/>
</dbReference>
<reference evidence="3" key="1">
    <citation type="submission" date="2021-09" db="EMBL/GenBank/DDBJ databases">
        <authorList>
            <consortium name="AG Swart"/>
            <person name="Singh M."/>
            <person name="Singh A."/>
            <person name="Seah K."/>
            <person name="Emmerich C."/>
        </authorList>
    </citation>
    <scope>NUCLEOTIDE SEQUENCE</scope>
    <source>
        <strain evidence="3">ATCC30299</strain>
    </source>
</reference>
<gene>
    <name evidence="3" type="ORF">BSTOLATCC_MIC53923</name>
</gene>
<keyword evidence="4" id="KW-1185">Reference proteome</keyword>
<proteinExistence type="inferred from homology"/>
<dbReference type="Proteomes" id="UP001162131">
    <property type="component" value="Unassembled WGS sequence"/>
</dbReference>
<accession>A0AAU9JX54</accession>
<dbReference type="InterPro" id="IPR021298">
    <property type="entry name" value="CFAP298"/>
</dbReference>
<comment type="similarity">
    <text evidence="1">Belongs to the CFAP298 family.</text>
</comment>
<feature type="region of interest" description="Disordered" evidence="2">
    <location>
        <begin position="59"/>
        <end position="78"/>
    </location>
</feature>
<evidence type="ECO:0000256" key="1">
    <source>
        <dbReference type="ARBA" id="ARBA00009619"/>
    </source>
</evidence>
<dbReference type="Pfam" id="PF11069">
    <property type="entry name" value="CFAP298"/>
    <property type="match status" value="1"/>
</dbReference>
<dbReference type="AlphaFoldDB" id="A0AAU9JX54"/>
<name>A0AAU9JX54_9CILI</name>
<evidence type="ECO:0000313" key="4">
    <source>
        <dbReference type="Proteomes" id="UP001162131"/>
    </source>
</evidence>
<dbReference type="PANTHER" id="PTHR13238">
    <property type="entry name" value="PROTEIN C21ORF59"/>
    <property type="match status" value="1"/>
</dbReference>